<accession>A0AAX6DIE7</accession>
<reference evidence="1" key="2">
    <citation type="submission" date="2023-04" db="EMBL/GenBank/DDBJ databases">
        <authorList>
            <person name="Bruccoleri R.E."/>
            <person name="Oakeley E.J."/>
            <person name="Faust A.-M."/>
            <person name="Dessus-Babus S."/>
            <person name="Altorfer M."/>
            <person name="Burckhardt D."/>
            <person name="Oertli M."/>
            <person name="Naumann U."/>
            <person name="Petersen F."/>
            <person name="Wong J."/>
        </authorList>
    </citation>
    <scope>NUCLEOTIDE SEQUENCE</scope>
    <source>
        <strain evidence="1">GSM-AAB239-AS_SAM_17_03QT</strain>
        <tissue evidence="1">Leaf</tissue>
    </source>
</reference>
<protein>
    <submittedName>
        <fullName evidence="1">Homogentisate phytyltransferase 2, chloroplastic</fullName>
    </submittedName>
</protein>
<evidence type="ECO:0000313" key="2">
    <source>
        <dbReference type="Proteomes" id="UP001140949"/>
    </source>
</evidence>
<dbReference type="Proteomes" id="UP001140949">
    <property type="component" value="Unassembled WGS sequence"/>
</dbReference>
<organism evidence="1 2">
    <name type="scientific">Iris pallida</name>
    <name type="common">Sweet iris</name>
    <dbReference type="NCBI Taxonomy" id="29817"/>
    <lineage>
        <taxon>Eukaryota</taxon>
        <taxon>Viridiplantae</taxon>
        <taxon>Streptophyta</taxon>
        <taxon>Embryophyta</taxon>
        <taxon>Tracheophyta</taxon>
        <taxon>Spermatophyta</taxon>
        <taxon>Magnoliopsida</taxon>
        <taxon>Liliopsida</taxon>
        <taxon>Asparagales</taxon>
        <taxon>Iridaceae</taxon>
        <taxon>Iridoideae</taxon>
        <taxon>Irideae</taxon>
        <taxon>Iris</taxon>
    </lineage>
</organism>
<keyword evidence="2" id="KW-1185">Reference proteome</keyword>
<reference evidence="1" key="1">
    <citation type="journal article" date="2023" name="GigaByte">
        <title>Genome assembly of the bearded iris, Iris pallida Lam.</title>
        <authorList>
            <person name="Bruccoleri R.E."/>
            <person name="Oakeley E.J."/>
            <person name="Faust A.M.E."/>
            <person name="Altorfer M."/>
            <person name="Dessus-Babus S."/>
            <person name="Burckhardt D."/>
            <person name="Oertli M."/>
            <person name="Naumann U."/>
            <person name="Petersen F."/>
            <person name="Wong J."/>
        </authorList>
    </citation>
    <scope>NUCLEOTIDE SEQUENCE</scope>
    <source>
        <strain evidence="1">GSM-AAB239-AS_SAM_17_03QT</strain>
    </source>
</reference>
<sequence length="120" mass="13464">MELACCFYYSLCDSIRVGYCYNQRSSRCRRRPQISDINLGNKAWRQEYSISWFWAFAGKLSLCYTCSNLHATGLQTQFDDSCSRSAGTGVDFPDMGFGASKLHQGGNLGVLSVYLEPVLC</sequence>
<dbReference type="AlphaFoldDB" id="A0AAX6DIE7"/>
<dbReference type="EMBL" id="JANAVB010044347">
    <property type="protein sequence ID" value="KAJ6791537.1"/>
    <property type="molecule type" value="Genomic_DNA"/>
</dbReference>
<proteinExistence type="predicted"/>
<gene>
    <name evidence="1" type="ORF">M6B38_243645</name>
</gene>
<evidence type="ECO:0000313" key="1">
    <source>
        <dbReference type="EMBL" id="KAJ6791537.1"/>
    </source>
</evidence>
<comment type="caution">
    <text evidence="1">The sequence shown here is derived from an EMBL/GenBank/DDBJ whole genome shotgun (WGS) entry which is preliminary data.</text>
</comment>
<name>A0AAX6DIE7_IRIPA</name>